<feature type="compositionally biased region" description="Polar residues" evidence="10">
    <location>
        <begin position="229"/>
        <end position="238"/>
    </location>
</feature>
<feature type="domain" description="RING-type" evidence="11">
    <location>
        <begin position="27"/>
        <end position="65"/>
    </location>
</feature>
<reference evidence="14 15" key="1">
    <citation type="submission" date="2024-04" db="EMBL/GenBank/DDBJ databases">
        <authorList>
            <person name="Fracassetti M."/>
        </authorList>
    </citation>
    <scope>NUCLEOTIDE SEQUENCE [LARGE SCALE GENOMIC DNA]</scope>
</reference>
<dbReference type="Gene3D" id="3.30.40.10">
    <property type="entry name" value="Zinc/RING finger domain, C3HC4 (zinc finger)"/>
    <property type="match status" value="2"/>
</dbReference>
<keyword evidence="3" id="KW-0677">Repeat</keyword>
<evidence type="ECO:0000256" key="3">
    <source>
        <dbReference type="ARBA" id="ARBA00022737"/>
    </source>
</evidence>
<proteinExistence type="predicted"/>
<evidence type="ECO:0000259" key="11">
    <source>
        <dbReference type="PROSITE" id="PS50089"/>
    </source>
</evidence>
<dbReference type="EMBL" id="OZ034813">
    <property type="protein sequence ID" value="CAL1357071.1"/>
    <property type="molecule type" value="Genomic_DNA"/>
</dbReference>
<feature type="domain" description="BRCT" evidence="12">
    <location>
        <begin position="592"/>
        <end position="710"/>
    </location>
</feature>
<dbReference type="GO" id="GO:0000724">
    <property type="term" value="P:double-strand break repair via homologous recombination"/>
    <property type="evidence" value="ECO:0007669"/>
    <property type="project" value="TreeGrafter"/>
</dbReference>
<dbReference type="InterPro" id="IPR036420">
    <property type="entry name" value="BRCT_dom_sf"/>
</dbReference>
<dbReference type="Proteomes" id="UP001497516">
    <property type="component" value="Chromosome 1"/>
</dbReference>
<evidence type="ECO:0000256" key="5">
    <source>
        <dbReference type="ARBA" id="ARBA00022771"/>
    </source>
</evidence>
<evidence type="ECO:0000313" key="15">
    <source>
        <dbReference type="Proteomes" id="UP001497516"/>
    </source>
</evidence>
<evidence type="ECO:0000313" key="14">
    <source>
        <dbReference type="EMBL" id="CAL1357071.1"/>
    </source>
</evidence>
<dbReference type="PROSITE" id="PS50172">
    <property type="entry name" value="BRCT"/>
    <property type="match status" value="2"/>
</dbReference>
<evidence type="ECO:0000256" key="8">
    <source>
        <dbReference type="ARBA" id="ARBA00023242"/>
    </source>
</evidence>
<feature type="compositionally biased region" description="Polar residues" evidence="10">
    <location>
        <begin position="183"/>
        <end position="195"/>
    </location>
</feature>
<dbReference type="InterPro" id="IPR001357">
    <property type="entry name" value="BRCT_dom"/>
</dbReference>
<keyword evidence="6" id="KW-0862">Zinc</keyword>
<keyword evidence="5 9" id="KW-0863">Zinc-finger</keyword>
<dbReference type="Pfam" id="PF13771">
    <property type="entry name" value="zf-HC5HC2H"/>
    <property type="match status" value="1"/>
</dbReference>
<dbReference type="Pfam" id="PF00533">
    <property type="entry name" value="BRCT"/>
    <property type="match status" value="1"/>
</dbReference>
<dbReference type="AlphaFoldDB" id="A0AAV2CLK0"/>
<evidence type="ECO:0000256" key="9">
    <source>
        <dbReference type="PROSITE-ProRule" id="PRU00175"/>
    </source>
</evidence>
<feature type="compositionally biased region" description="Basic and acidic residues" evidence="10">
    <location>
        <begin position="164"/>
        <end position="178"/>
    </location>
</feature>
<keyword evidence="15" id="KW-1185">Reference proteome</keyword>
<dbReference type="SMART" id="SM00184">
    <property type="entry name" value="RING"/>
    <property type="match status" value="1"/>
</dbReference>
<feature type="region of interest" description="Disordered" evidence="10">
    <location>
        <begin position="213"/>
        <end position="280"/>
    </location>
</feature>
<organism evidence="14 15">
    <name type="scientific">Linum trigynum</name>
    <dbReference type="NCBI Taxonomy" id="586398"/>
    <lineage>
        <taxon>Eukaryota</taxon>
        <taxon>Viridiplantae</taxon>
        <taxon>Streptophyta</taxon>
        <taxon>Embryophyta</taxon>
        <taxon>Tracheophyta</taxon>
        <taxon>Spermatophyta</taxon>
        <taxon>Magnoliopsida</taxon>
        <taxon>eudicotyledons</taxon>
        <taxon>Gunneridae</taxon>
        <taxon>Pentapetalae</taxon>
        <taxon>rosids</taxon>
        <taxon>fabids</taxon>
        <taxon>Malpighiales</taxon>
        <taxon>Linaceae</taxon>
        <taxon>Linum</taxon>
    </lineage>
</organism>
<evidence type="ECO:0000256" key="1">
    <source>
        <dbReference type="ARBA" id="ARBA00004123"/>
    </source>
</evidence>
<dbReference type="InterPro" id="IPR013083">
    <property type="entry name" value="Znf_RING/FYVE/PHD"/>
</dbReference>
<comment type="subcellular location">
    <subcellularLocation>
        <location evidence="1">Nucleus</location>
    </subcellularLocation>
</comment>
<evidence type="ECO:0000256" key="10">
    <source>
        <dbReference type="SAM" id="MobiDB-lite"/>
    </source>
</evidence>
<dbReference type="PANTHER" id="PTHR13763:SF9">
    <property type="entry name" value="BRCA1-ASSOCIATED RING DOMAIN PROTEIN 1"/>
    <property type="match status" value="1"/>
</dbReference>
<evidence type="ECO:0000259" key="12">
    <source>
        <dbReference type="PROSITE" id="PS50172"/>
    </source>
</evidence>
<accession>A0AAV2CLK0</accession>
<dbReference type="InterPro" id="IPR031099">
    <property type="entry name" value="BRCA1-associated"/>
</dbReference>
<dbReference type="PROSITE" id="PS00518">
    <property type="entry name" value="ZF_RING_1"/>
    <property type="match status" value="1"/>
</dbReference>
<dbReference type="Pfam" id="PF13923">
    <property type="entry name" value="zf-C3HC4_2"/>
    <property type="match status" value="1"/>
</dbReference>
<name>A0AAV2CLK0_9ROSI</name>
<sequence length="710" mass="77815">MAGENRTGRAMNPGFLHLQKLALELKCPLCLNFLKKPHLLPCDHIFCRSCLPKSKQLGLECPYCKGPYADEDSRHLPFIENLVTIYRGLDAAFHVTAMQSVGSGDPQVLGSKDESLKASFNHSIHVRNCSFSPMSKKSDPVPSTPVGIVAGEKGMSDKCSLPRGLKDNDKNVVEDGGRKAKPNAQSPLIDSQTGTQSMEEYVTTTLVDQLSLDSPSFGDLKDSEDDSNDQCGNDTPQNHAMALVKQSSVDNQRRGGHGSSASGTSEEHLRNSKRQKLNYSSKDTGLHIAGPFEARDCQAEKLAISGVHNHAASNQLPANGTVCGFCQSSSVSEDTGPMLHYLDGNLVEGHEATMSTALHVHRICVEWAPQVFFVGDTINNLKEELARGAKLKCIKCGQKGAALGCYVQSCRKSYHVPCAMEIARCRWDFEDYLLLCPGHSSHKFPAEKSKRVKQKLKDNQNTRDDLELAKTVLKQSNPWIGSKKWLFCGSTLSAEEKCILAEFGNKIDVPVTKFWRPDVTHVIASTNAEGACTRTLKVLMAILNGKWVLTIDWIKACKEAMQPVSEEPFEVRLDNHGSCDGPKNGRLCVLNNGPKLFHQLNFYLSGDFVSGYRKDLQNLIVAAGGTAWWSKEDLLEMSKQHKGGDGASPTILVVYNLDPPPGCKLGEEVSILWERLNEAEDIAAKTGSQVIGHTWLLESIAACKLQPLVS</sequence>
<evidence type="ECO:0000256" key="7">
    <source>
        <dbReference type="ARBA" id="ARBA00023204"/>
    </source>
</evidence>
<gene>
    <name evidence="14" type="ORF">LTRI10_LOCUS4730</name>
</gene>
<dbReference type="PANTHER" id="PTHR13763">
    <property type="entry name" value="BREAST CANCER TYPE 1 SUSCEPTIBILITY PROTEIN BRCA1"/>
    <property type="match status" value="1"/>
</dbReference>
<dbReference type="PROSITE" id="PS50089">
    <property type="entry name" value="ZF_RING_2"/>
    <property type="match status" value="1"/>
</dbReference>
<dbReference type="GO" id="GO:0005634">
    <property type="term" value="C:nucleus"/>
    <property type="evidence" value="ECO:0007669"/>
    <property type="project" value="UniProtKB-SubCell"/>
</dbReference>
<dbReference type="GO" id="GO:0008270">
    <property type="term" value="F:zinc ion binding"/>
    <property type="evidence" value="ECO:0007669"/>
    <property type="project" value="UniProtKB-KW"/>
</dbReference>
<dbReference type="PROSITE" id="PS51805">
    <property type="entry name" value="EPHD"/>
    <property type="match status" value="1"/>
</dbReference>
<dbReference type="InterPro" id="IPR017907">
    <property type="entry name" value="Znf_RING_CS"/>
</dbReference>
<dbReference type="CDD" id="cd17734">
    <property type="entry name" value="BRCT_Bard1_rpt1"/>
    <property type="match status" value="1"/>
</dbReference>
<feature type="domain" description="BRCT" evidence="12">
    <location>
        <begin position="499"/>
        <end position="571"/>
    </location>
</feature>
<keyword evidence="4" id="KW-0227">DNA damage</keyword>
<evidence type="ECO:0000256" key="6">
    <source>
        <dbReference type="ARBA" id="ARBA00022833"/>
    </source>
</evidence>
<dbReference type="Gene3D" id="3.40.50.10190">
    <property type="entry name" value="BRCT domain"/>
    <property type="match status" value="2"/>
</dbReference>
<evidence type="ECO:0000259" key="13">
    <source>
        <dbReference type="PROSITE" id="PS51805"/>
    </source>
</evidence>
<keyword evidence="7" id="KW-0234">DNA repair</keyword>
<keyword evidence="2" id="KW-0479">Metal-binding</keyword>
<dbReference type="InterPro" id="IPR001841">
    <property type="entry name" value="Znf_RING"/>
</dbReference>
<dbReference type="GO" id="GO:0045944">
    <property type="term" value="P:positive regulation of transcription by RNA polymerase II"/>
    <property type="evidence" value="ECO:0007669"/>
    <property type="project" value="TreeGrafter"/>
</dbReference>
<evidence type="ECO:0000256" key="2">
    <source>
        <dbReference type="ARBA" id="ARBA00022723"/>
    </source>
</evidence>
<dbReference type="SUPFAM" id="SSF57850">
    <property type="entry name" value="RING/U-box"/>
    <property type="match status" value="1"/>
</dbReference>
<keyword evidence="8" id="KW-0539">Nucleus</keyword>
<dbReference type="GO" id="GO:0004842">
    <property type="term" value="F:ubiquitin-protein transferase activity"/>
    <property type="evidence" value="ECO:0007669"/>
    <property type="project" value="TreeGrafter"/>
</dbReference>
<feature type="domain" description="PHD-type" evidence="13">
    <location>
        <begin position="320"/>
        <end position="440"/>
    </location>
</feature>
<protein>
    <submittedName>
        <fullName evidence="14">Uncharacterized protein</fullName>
    </submittedName>
</protein>
<dbReference type="SUPFAM" id="SSF52113">
    <property type="entry name" value="BRCT domain"/>
    <property type="match status" value="2"/>
</dbReference>
<evidence type="ECO:0000256" key="4">
    <source>
        <dbReference type="ARBA" id="ARBA00022763"/>
    </source>
</evidence>
<feature type="region of interest" description="Disordered" evidence="10">
    <location>
        <begin position="152"/>
        <end position="195"/>
    </location>
</feature>
<dbReference type="FunFam" id="3.40.50.10190:FF:000006">
    <property type="entry name" value="Breast cancer type 1 susceptibility protein homolog"/>
    <property type="match status" value="1"/>
</dbReference>
<dbReference type="InterPro" id="IPR034732">
    <property type="entry name" value="EPHD"/>
</dbReference>
<dbReference type="SMART" id="SM00292">
    <property type="entry name" value="BRCT"/>
    <property type="match status" value="2"/>
</dbReference>